<evidence type="ECO:0000313" key="3">
    <source>
        <dbReference type="EMBL" id="KAJ2935817.1"/>
    </source>
</evidence>
<evidence type="ECO:0000256" key="1">
    <source>
        <dbReference type="SAM" id="MobiDB-lite"/>
    </source>
</evidence>
<dbReference type="Proteomes" id="UP001140091">
    <property type="component" value="Unassembled WGS sequence"/>
</dbReference>
<evidence type="ECO:0000313" key="4">
    <source>
        <dbReference type="Proteomes" id="UP001140091"/>
    </source>
</evidence>
<dbReference type="Gene3D" id="1.10.510.10">
    <property type="entry name" value="Transferase(Phosphotransferase) domain 1"/>
    <property type="match status" value="1"/>
</dbReference>
<proteinExistence type="predicted"/>
<sequence>MVDLASLSSSDLIFVEESLSNAQIVEFTAMIKALLALKYLREVEPEKMGAQPDEPLRAESFEKARKFAGEQFDVLLEHAVEFCNEPQRSVDLKKALQEAFFDLSLSEDSSGSMKRRPDIIDLSVERLQKMTPGNGTNMFDQWADLITQHPDEFHEKDSTRNNVTWADITHCWELEISKTLDKRHLARLDERYDETVSPVTGESHGHRCLHASKDLEDGRGLKGDLSEHFSVSRVDEPEQCSSTRKRPYEDDSEPVSDDSTGGPNNKKRKTEEEGSEPNLPLEVQCGLYGLELLCSAWDRTHSMVILLRDNQLSIRWHDCEGCIATSYIDVVAQLPLLVTMILLFQRLGTRMRRQAGWALQAVVDGVEVKYSVPADALSHRGLIGRWPIATTPLVNGPSHPSGLTNGGNIAATLKPSGDLFFKLSWRDEVRLDETHIIQTAKERAKYYLGEHAGDVLNHLPDIRYSESDPRLSTGLIREFLGVSKNGARIPSFMLLQKLHSLYTVEPADIVAKMWEIIHCHYLLWQLRIAHRDISYGNLMVRSTNNGAYRVVNDFDLAAIIMMTPSQKYPIRQGFERTGTKAFMALVLLLADADERIQHRCAHDLESVIWCLAWYVTQGETGASWQEGSYNDVGFVKGGWIDNIRPKVLPACYRAGTEQLWTPLAITAYNWKRRQIQVFTHETLQYSDKANVELIDSQLPCLKRPLSEEWDWKAFKVKEEDIREEDWVLVKTT</sequence>
<gene>
    <name evidence="3" type="ORF">H1R20_g1279</name>
</gene>
<dbReference type="InterPro" id="IPR040976">
    <property type="entry name" value="Pkinase_fungal"/>
</dbReference>
<dbReference type="EMBL" id="JANBPK010000314">
    <property type="protein sequence ID" value="KAJ2935817.1"/>
    <property type="molecule type" value="Genomic_DNA"/>
</dbReference>
<feature type="region of interest" description="Disordered" evidence="1">
    <location>
        <begin position="220"/>
        <end position="277"/>
    </location>
</feature>
<evidence type="ECO:0000259" key="2">
    <source>
        <dbReference type="Pfam" id="PF17667"/>
    </source>
</evidence>
<dbReference type="Pfam" id="PF17667">
    <property type="entry name" value="Pkinase_fungal"/>
    <property type="match status" value="1"/>
</dbReference>
<feature type="non-terminal residue" evidence="3">
    <location>
        <position position="1"/>
    </location>
</feature>
<dbReference type="SUPFAM" id="SSF56112">
    <property type="entry name" value="Protein kinase-like (PK-like)"/>
    <property type="match status" value="1"/>
</dbReference>
<feature type="domain" description="Fungal-type protein kinase" evidence="2">
    <location>
        <begin position="511"/>
        <end position="614"/>
    </location>
</feature>
<protein>
    <recommendedName>
        <fullName evidence="2">Fungal-type protein kinase domain-containing protein</fullName>
    </recommendedName>
</protein>
<dbReference type="InterPro" id="IPR011009">
    <property type="entry name" value="Kinase-like_dom_sf"/>
</dbReference>
<name>A0A9W8JJY6_9AGAR</name>
<accession>A0A9W8JJY6</accession>
<keyword evidence="4" id="KW-1185">Reference proteome</keyword>
<organism evidence="3 4">
    <name type="scientific">Candolleomyces eurysporus</name>
    <dbReference type="NCBI Taxonomy" id="2828524"/>
    <lineage>
        <taxon>Eukaryota</taxon>
        <taxon>Fungi</taxon>
        <taxon>Dikarya</taxon>
        <taxon>Basidiomycota</taxon>
        <taxon>Agaricomycotina</taxon>
        <taxon>Agaricomycetes</taxon>
        <taxon>Agaricomycetidae</taxon>
        <taxon>Agaricales</taxon>
        <taxon>Agaricineae</taxon>
        <taxon>Psathyrellaceae</taxon>
        <taxon>Candolleomyces</taxon>
    </lineage>
</organism>
<dbReference type="AlphaFoldDB" id="A0A9W8JJY6"/>
<comment type="caution">
    <text evidence="3">The sequence shown here is derived from an EMBL/GenBank/DDBJ whole genome shotgun (WGS) entry which is preliminary data.</text>
</comment>
<reference evidence="3" key="1">
    <citation type="submission" date="2022-06" db="EMBL/GenBank/DDBJ databases">
        <title>Genome Sequence of Candolleomyces eurysporus.</title>
        <authorList>
            <person name="Buettner E."/>
        </authorList>
    </citation>
    <scope>NUCLEOTIDE SEQUENCE</scope>
    <source>
        <strain evidence="3">VTCC 930004</strain>
    </source>
</reference>
<dbReference type="OrthoDB" id="5569250at2759"/>